<evidence type="ECO:0000313" key="2">
    <source>
        <dbReference type="Proteomes" id="UP000183805"/>
    </source>
</evidence>
<keyword evidence="2" id="KW-1185">Reference proteome</keyword>
<organism evidence="1 2">
    <name type="scientific">Pseudoalteromonas lipolytica</name>
    <dbReference type="NCBI Taxonomy" id="570156"/>
    <lineage>
        <taxon>Bacteria</taxon>
        <taxon>Pseudomonadati</taxon>
        <taxon>Pseudomonadota</taxon>
        <taxon>Gammaproteobacteria</taxon>
        <taxon>Alteromonadales</taxon>
        <taxon>Pseudoalteromonadaceae</taxon>
        <taxon>Pseudoalteromonas</taxon>
    </lineage>
</organism>
<dbReference type="RefSeq" id="WP_074988801.1">
    <property type="nucleotide sequence ID" value="NZ_FPAZ01000004.1"/>
</dbReference>
<protein>
    <submittedName>
        <fullName evidence="1">Uncharacterized protein</fullName>
    </submittedName>
</protein>
<accession>A0ABY1GET3</accession>
<comment type="caution">
    <text evidence="1">The sequence shown here is derived from an EMBL/GenBank/DDBJ whole genome shotgun (WGS) entry which is preliminary data.</text>
</comment>
<reference evidence="1 2" key="1">
    <citation type="submission" date="2016-10" db="EMBL/GenBank/DDBJ databases">
        <authorList>
            <person name="Varghese N."/>
            <person name="Submissions S."/>
        </authorList>
    </citation>
    <scope>NUCLEOTIDE SEQUENCE [LARGE SCALE GENOMIC DNA]</scope>
    <source>
        <strain evidence="1 2">CGMCC 1.8499</strain>
    </source>
</reference>
<evidence type="ECO:0000313" key="1">
    <source>
        <dbReference type="EMBL" id="SFT55232.1"/>
    </source>
</evidence>
<dbReference type="EMBL" id="FPAZ01000004">
    <property type="protein sequence ID" value="SFT55232.1"/>
    <property type="molecule type" value="Genomic_DNA"/>
</dbReference>
<dbReference type="Proteomes" id="UP000183805">
    <property type="component" value="Unassembled WGS sequence"/>
</dbReference>
<name>A0ABY1GET3_9GAMM</name>
<sequence length="156" mass="17551">MTNKKRKISLVTRVNVNEHQIISDACKTANYNTIGSFIRDTLICSLTEEDSLHGITVPTQTAEEMANNVRLLNQLIEHLNLALSDKSLFDSHQDKEQYLINAIQMAYLTGNALQVWSHFLKKNFDESIKQIALSNLSADELNDLASQKSCILDEGN</sequence>
<proteinExistence type="predicted"/>
<gene>
    <name evidence="1" type="ORF">SAMN04487854_104264</name>
</gene>